<keyword evidence="4" id="KW-1185">Reference proteome</keyword>
<dbReference type="SUPFAM" id="SSF101960">
    <property type="entry name" value="Stabilizer of iron transporter SufD"/>
    <property type="match status" value="1"/>
</dbReference>
<sequence length="396" mass="42739">MAATRAQGSHAMEKIELKDFRFSGSTLGEIADLRTLDAADKAEMLMSGIDVEERERAGSYLQVDHGRVHCKSLQKGVEVLDIKDALAKYDGLPQYYWTQVDKDKDEFTRSAAENLHGGYFVRTEKGAKVAEPVQSCLFLKGDMIGQNVHNVIIVEDDSELHIITGCSVAHGSKGAAHLGITEIFVGKNAKLTFTMIHNWAESTVVRPRTGGTVEEGGVFINNYVLLKPVKDLQSYPVIRLNGQGAVARFNSVIVAPKGSHVDTGSRIELNAPDTKGEIISRTIASGGTIIARGFIGGNSVPAKGHLECKGLILGGGVIHAIPELLGSVDGVELSHEAAVGKIAQEEIEYLMARGLDEEEATSTIVRGFLNVDIMGLPKELQDVIEATISESEKDMF</sequence>
<dbReference type="eggNOG" id="COG0719">
    <property type="taxonomic scope" value="Bacteria"/>
</dbReference>
<dbReference type="EMBL" id="AP010904">
    <property type="protein sequence ID" value="BAH75833.1"/>
    <property type="molecule type" value="Genomic_DNA"/>
</dbReference>
<feature type="domain" description="SUF system FeS cluster assembly SufBD core" evidence="2">
    <location>
        <begin position="142"/>
        <end position="368"/>
    </location>
</feature>
<dbReference type="InterPro" id="IPR055346">
    <property type="entry name" value="Fe-S_cluster_assembly_SufBD"/>
</dbReference>
<dbReference type="PANTHER" id="PTHR30508">
    <property type="entry name" value="FES CLUSTER ASSEMBLY PROTEIN SUF"/>
    <property type="match status" value="1"/>
</dbReference>
<organism evidence="3 4">
    <name type="scientific">Solidesulfovibrio magneticus (strain ATCC 700980 / DSM 13731 / RS-1)</name>
    <name type="common">Desulfovibrio magneticus</name>
    <dbReference type="NCBI Taxonomy" id="573370"/>
    <lineage>
        <taxon>Bacteria</taxon>
        <taxon>Pseudomonadati</taxon>
        <taxon>Thermodesulfobacteriota</taxon>
        <taxon>Desulfovibrionia</taxon>
        <taxon>Desulfovibrionales</taxon>
        <taxon>Desulfovibrionaceae</taxon>
        <taxon>Solidesulfovibrio</taxon>
    </lineage>
</organism>
<dbReference type="Proteomes" id="UP000009071">
    <property type="component" value="Chromosome"/>
</dbReference>
<dbReference type="InterPro" id="IPR037284">
    <property type="entry name" value="SUF_FeS_clus_asmbl_SufBD_sf"/>
</dbReference>
<dbReference type="KEGG" id="dma:DMR_23420"/>
<accession>C4XSZ1</accession>
<protein>
    <submittedName>
        <fullName evidence="3">SufBD family protein</fullName>
    </submittedName>
</protein>
<evidence type="ECO:0000259" key="2">
    <source>
        <dbReference type="Pfam" id="PF01458"/>
    </source>
</evidence>
<evidence type="ECO:0000313" key="4">
    <source>
        <dbReference type="Proteomes" id="UP000009071"/>
    </source>
</evidence>
<dbReference type="InterPro" id="IPR000825">
    <property type="entry name" value="SUF_FeS_clus_asmbl_SufBD_core"/>
</dbReference>
<evidence type="ECO:0000256" key="1">
    <source>
        <dbReference type="ARBA" id="ARBA00043967"/>
    </source>
</evidence>
<dbReference type="PANTHER" id="PTHR30508:SF1">
    <property type="entry name" value="UPF0051 PROTEIN ABCI8, CHLOROPLASTIC-RELATED"/>
    <property type="match status" value="1"/>
</dbReference>
<evidence type="ECO:0000313" key="3">
    <source>
        <dbReference type="EMBL" id="BAH75833.1"/>
    </source>
</evidence>
<gene>
    <name evidence="3" type="ordered locus">DMR_23420</name>
</gene>
<reference evidence="3 4" key="1">
    <citation type="journal article" date="2009" name="Genome Res.">
        <title>Whole genome sequence of Desulfovibrio magneticus strain RS-1 revealed common gene clusters in magnetotactic bacteria.</title>
        <authorList>
            <person name="Nakazawa H."/>
            <person name="Arakaki A."/>
            <person name="Narita-Yamada S."/>
            <person name="Yashiro I."/>
            <person name="Jinno K."/>
            <person name="Aoki N."/>
            <person name="Tsuruyama A."/>
            <person name="Okamura Y."/>
            <person name="Tanikawa S."/>
            <person name="Fujita N."/>
            <person name="Takeyama H."/>
            <person name="Matsunaga T."/>
        </authorList>
    </citation>
    <scope>NUCLEOTIDE SEQUENCE [LARGE SCALE GENOMIC DNA]</scope>
    <source>
        <strain evidence="4">ATCC 700980 / DSM 13731 / RS-1</strain>
    </source>
</reference>
<dbReference type="GO" id="GO:0016226">
    <property type="term" value="P:iron-sulfur cluster assembly"/>
    <property type="evidence" value="ECO:0007669"/>
    <property type="project" value="InterPro"/>
</dbReference>
<dbReference type="HOGENOM" id="CLU_026231_0_1_7"/>
<comment type="similarity">
    <text evidence="1">Belongs to the iron-sulfur cluster assembly SufBD family.</text>
</comment>
<name>C4XSZ1_SOLM1</name>
<dbReference type="AlphaFoldDB" id="C4XSZ1"/>
<dbReference type="STRING" id="573370.DMR_23420"/>
<dbReference type="Pfam" id="PF01458">
    <property type="entry name" value="SUFBD_core"/>
    <property type="match status" value="1"/>
</dbReference>
<proteinExistence type="inferred from homology"/>